<accession>A0ABW2XYJ6</accession>
<name>A0ABW2XYJ6_9ACTN</name>
<dbReference type="EMBL" id="JBHTGP010000018">
    <property type="protein sequence ID" value="MFD0690529.1"/>
    <property type="molecule type" value="Genomic_DNA"/>
</dbReference>
<feature type="chain" id="PRO_5047383190" evidence="2">
    <location>
        <begin position="25"/>
        <end position="89"/>
    </location>
</feature>
<keyword evidence="2" id="KW-0732">Signal</keyword>
<sequence length="89" mass="8626">MRIRKAAAIAALGGTLGLGGLALAIASGDAAPAGQHDNGHPLAGHDWMGGAPTGNNDGGYSPAGHMWDDSAPTGASGVTFVPAGHDWVG</sequence>
<evidence type="ECO:0000256" key="2">
    <source>
        <dbReference type="SAM" id="SignalP"/>
    </source>
</evidence>
<proteinExistence type="predicted"/>
<dbReference type="Proteomes" id="UP001597063">
    <property type="component" value="Unassembled WGS sequence"/>
</dbReference>
<protein>
    <submittedName>
        <fullName evidence="3">Uncharacterized protein</fullName>
    </submittedName>
</protein>
<evidence type="ECO:0000313" key="3">
    <source>
        <dbReference type="EMBL" id="MFD0690529.1"/>
    </source>
</evidence>
<reference evidence="4" key="1">
    <citation type="journal article" date="2019" name="Int. J. Syst. Evol. Microbiol.">
        <title>The Global Catalogue of Microorganisms (GCM) 10K type strain sequencing project: providing services to taxonomists for standard genome sequencing and annotation.</title>
        <authorList>
            <consortium name="The Broad Institute Genomics Platform"/>
            <consortium name="The Broad Institute Genome Sequencing Center for Infectious Disease"/>
            <person name="Wu L."/>
            <person name="Ma J."/>
        </authorList>
    </citation>
    <scope>NUCLEOTIDE SEQUENCE [LARGE SCALE GENOMIC DNA]</scope>
    <source>
        <strain evidence="4">JCM 9371</strain>
    </source>
</reference>
<keyword evidence="4" id="KW-1185">Reference proteome</keyword>
<feature type="region of interest" description="Disordered" evidence="1">
    <location>
        <begin position="30"/>
        <end position="68"/>
    </location>
</feature>
<feature type="signal peptide" evidence="2">
    <location>
        <begin position="1"/>
        <end position="24"/>
    </location>
</feature>
<evidence type="ECO:0000256" key="1">
    <source>
        <dbReference type="SAM" id="MobiDB-lite"/>
    </source>
</evidence>
<dbReference type="RefSeq" id="WP_131762037.1">
    <property type="nucleotide sequence ID" value="NZ_CAACUY010000205.1"/>
</dbReference>
<gene>
    <name evidence="3" type="ORF">ACFQZM_38995</name>
</gene>
<comment type="caution">
    <text evidence="3">The sequence shown here is derived from an EMBL/GenBank/DDBJ whole genome shotgun (WGS) entry which is preliminary data.</text>
</comment>
<evidence type="ECO:0000313" key="4">
    <source>
        <dbReference type="Proteomes" id="UP001597063"/>
    </source>
</evidence>
<organism evidence="3 4">
    <name type="scientific">Actinomadura fibrosa</name>
    <dbReference type="NCBI Taxonomy" id="111802"/>
    <lineage>
        <taxon>Bacteria</taxon>
        <taxon>Bacillati</taxon>
        <taxon>Actinomycetota</taxon>
        <taxon>Actinomycetes</taxon>
        <taxon>Streptosporangiales</taxon>
        <taxon>Thermomonosporaceae</taxon>
        <taxon>Actinomadura</taxon>
    </lineage>
</organism>